<evidence type="ECO:0000259" key="5">
    <source>
        <dbReference type="Pfam" id="PF08623"/>
    </source>
</evidence>
<evidence type="ECO:0000256" key="2">
    <source>
        <dbReference type="ARBA" id="ARBA00022737"/>
    </source>
</evidence>
<dbReference type="InterPro" id="IPR013932">
    <property type="entry name" value="TATA-bd_TIP120"/>
</dbReference>
<gene>
    <name evidence="6" type="ORF">UCRPC4_g00759</name>
</gene>
<dbReference type="SUPFAM" id="SSF48371">
    <property type="entry name" value="ARM repeat"/>
    <property type="match status" value="1"/>
</dbReference>
<feature type="region of interest" description="Disordered" evidence="4">
    <location>
        <begin position="364"/>
        <end position="402"/>
    </location>
</feature>
<dbReference type="Gene3D" id="1.25.10.10">
    <property type="entry name" value="Leucine-rich Repeat Variant"/>
    <property type="match status" value="1"/>
</dbReference>
<dbReference type="EMBL" id="LCWF01000019">
    <property type="protein sequence ID" value="KKY27915.1"/>
    <property type="molecule type" value="Genomic_DNA"/>
</dbReference>
<evidence type="ECO:0000256" key="4">
    <source>
        <dbReference type="SAM" id="MobiDB-lite"/>
    </source>
</evidence>
<dbReference type="InterPro" id="IPR039852">
    <property type="entry name" value="CAND1/CAND2"/>
</dbReference>
<comment type="caution">
    <text evidence="6">The sequence shown here is derived from an EMBL/GenBank/DDBJ whole genome shotgun (WGS) entry which is preliminary data.</text>
</comment>
<dbReference type="PANTHER" id="PTHR12696">
    <property type="entry name" value="TIP120"/>
    <property type="match status" value="1"/>
</dbReference>
<reference evidence="6 7" key="1">
    <citation type="submission" date="2015-05" db="EMBL/GenBank/DDBJ databases">
        <title>Distinctive expansion of gene families associated with plant cell wall degradation and secondary metabolism in the genomes of grapevine trunk pathogens.</title>
        <authorList>
            <person name="Lawrence D.P."/>
            <person name="Travadon R."/>
            <person name="Rolshausen P.E."/>
            <person name="Baumgartner K."/>
        </authorList>
    </citation>
    <scope>NUCLEOTIDE SEQUENCE [LARGE SCALE GENOMIC DNA]</scope>
    <source>
        <strain evidence="6">UCRPC4</strain>
    </source>
</reference>
<evidence type="ECO:0000313" key="6">
    <source>
        <dbReference type="EMBL" id="KKY27915.1"/>
    </source>
</evidence>
<dbReference type="GO" id="GO:0010265">
    <property type="term" value="P:SCF complex assembly"/>
    <property type="evidence" value="ECO:0007669"/>
    <property type="project" value="InterPro"/>
</dbReference>
<feature type="compositionally biased region" description="Acidic residues" evidence="4">
    <location>
        <begin position="366"/>
        <end position="402"/>
    </location>
</feature>
<dbReference type="Proteomes" id="UP000053317">
    <property type="component" value="Unassembled WGS sequence"/>
</dbReference>
<dbReference type="InterPro" id="IPR016024">
    <property type="entry name" value="ARM-type_fold"/>
</dbReference>
<dbReference type="OrthoDB" id="6260732at2759"/>
<feature type="domain" description="TATA-binding protein interacting (TIP20)" evidence="5">
    <location>
        <begin position="1154"/>
        <end position="1332"/>
    </location>
</feature>
<feature type="region of interest" description="Disordered" evidence="4">
    <location>
        <begin position="482"/>
        <end position="502"/>
    </location>
</feature>
<dbReference type="Pfam" id="PF08623">
    <property type="entry name" value="TIP120"/>
    <property type="match status" value="1"/>
</dbReference>
<keyword evidence="7" id="KW-1185">Reference proteome</keyword>
<evidence type="ECO:0000313" key="7">
    <source>
        <dbReference type="Proteomes" id="UP000053317"/>
    </source>
</evidence>
<name>A0A0G2HHM3_PHACM</name>
<dbReference type="Pfam" id="PF25782">
    <property type="entry name" value="TPR_CAND1"/>
    <property type="match status" value="1"/>
</dbReference>
<protein>
    <submittedName>
        <fullName evidence="6">Putative cullin binding protein</fullName>
    </submittedName>
</protein>
<keyword evidence="3" id="KW-0833">Ubl conjugation pathway</keyword>
<comment type="similarity">
    <text evidence="1">Belongs to the CAND family.</text>
</comment>
<evidence type="ECO:0000256" key="1">
    <source>
        <dbReference type="ARBA" id="ARBA00007657"/>
    </source>
</evidence>
<organism evidence="6 7">
    <name type="scientific">Phaeomoniella chlamydospora</name>
    <name type="common">Phaeoacremonium chlamydosporum</name>
    <dbReference type="NCBI Taxonomy" id="158046"/>
    <lineage>
        <taxon>Eukaryota</taxon>
        <taxon>Fungi</taxon>
        <taxon>Dikarya</taxon>
        <taxon>Ascomycota</taxon>
        <taxon>Pezizomycotina</taxon>
        <taxon>Eurotiomycetes</taxon>
        <taxon>Chaetothyriomycetidae</taxon>
        <taxon>Phaeomoniellales</taxon>
        <taxon>Phaeomoniellaceae</taxon>
        <taxon>Phaeomoniella</taxon>
    </lineage>
</organism>
<sequence>MAKDRQSAHQGLTALLPKLNDPDPDIRFMSLSDLANILASPASAYIHTEPHTAARIVEGLLKSLQDPNGEVQNQALKCMGPLASRIPYDVLPPLIDKLVDLTVSLASGTDVSNNAPGTALRTLISNLPLPTTAGATAEAHASYRAISKILIPRLVGDIVMSNQDAPRRPPKGILEPDAQGGYSTDAVDTLIEVAKCYGPLLQDAELSALSKMLMGIIEAPQASSVAKKRALTAIATLLPYFGDMQLSSFVSSLIESFRTSHLTADHRRYLIATIGSLARSAPRKIGPYLKTLAPFVLSALSEQEIEEMAEDTDDTVNDGEADELRETALVALECLIGSCGEEMQPYAVDAVSASLRYIKYDPNMAESDDEDMGGTQDADSDDGITEEAEDEDQYDDFEEEESFSDVDDISWKVRRCAAKVIYVLISGSITLDDKTTYHQIAPALIARITTEREENVKIEILSGLTALIRKTGQVAVVLETQTNGDLASSPPSRKRRRQSSTASLEDFDLKGLISAKAASPPIVTSSPSAGPQSDLAALLPRMVSNIRKLWKTATLSLKQAAIVILKTTASVRNGALADFLQNIEDLVADSLKPSASAFSSSSGTTSSSATPASLQIEALSLLTTVTETNATSVLLPFVIALIPSINTTVRDRNYKVSGEALLAIESIIKSLTPPRLPTTDHDQAMQLEKLYEVVLDRVTDNNADLEVRHRGIQVFGVLLARTSATKLISGDHRAKGLQILAERVKNETTRLSGARAIAFIAECASPENPIVPGWIREVSIELGSQLRKSDRALRGSCLDALKSLALNPFTAEQFDTATIKDLSVLLVPLLTVNDLHLLTPALIILAKIIPSAPEAIVDANLIKALEGVAMAPLVGAPLKAYLLVVKVIGEKGQGGPILKALLGVGIGGDINVVGRAIGTLVVFADSGVGVGVPDFLNELNTTQDVARQCLALAVLGEIAFRAGVKSPVEPDVFIKSLTSEHDKVRLAAACALGSAGANNIPLYLPLILGKLGESSTNDYLLLHALKELLQHPDSVAAEVAPYADQLWKKLFAASDSEDSRAVGAECIGKLALIEPATYVPQLQNYLENPNAIIRGTVMTAFRYTLADTSESYNNLLRSSIIPFLTTMLHDSEIANRRIAVTTLNSAIHNKTAFILPELGQLLPPVIEDSNIKPELIRVVSFGPFKINVDDGLDLRKACYETFYALLDHPVSLTYLTPLILFPRIVASVPDDQDVRTLGLLMLNKLIPLSHAEILQTLPALAEKFRSVLSQKPKENAVKQEIEKMNEAARGIIKVSLECDRAFPNAGAGGTDAAAAAAGGDLSTWRQYVDWMKKDFAGLIRGLEEGREA</sequence>
<keyword evidence="2" id="KW-0677">Repeat</keyword>
<reference evidence="6 7" key="2">
    <citation type="submission" date="2015-05" db="EMBL/GenBank/DDBJ databases">
        <authorList>
            <person name="Morales-Cruz A."/>
            <person name="Amrine K.C."/>
            <person name="Cantu D."/>
        </authorList>
    </citation>
    <scope>NUCLEOTIDE SEQUENCE [LARGE SCALE GENOMIC DNA]</scope>
    <source>
        <strain evidence="6">UCRPC4</strain>
    </source>
</reference>
<evidence type="ECO:0000256" key="3">
    <source>
        <dbReference type="ARBA" id="ARBA00022786"/>
    </source>
</evidence>
<accession>A0A0G2HHM3</accession>
<proteinExistence type="inferred from homology"/>
<dbReference type="InterPro" id="IPR011989">
    <property type="entry name" value="ARM-like"/>
</dbReference>